<dbReference type="RefSeq" id="WP_014842768.1">
    <property type="nucleotide sequence ID" value="NZ_CAXYJH010000010.1"/>
</dbReference>
<comment type="similarity">
    <text evidence="2 9">Belongs to the uroporphyrinogen-III synthase family.</text>
</comment>
<dbReference type="Gene3D" id="3.40.50.10090">
    <property type="match status" value="2"/>
</dbReference>
<comment type="caution">
    <text evidence="11">The sequence shown here is derived from an EMBL/GenBank/DDBJ whole genome shotgun (WGS) entry which is preliminary data.</text>
</comment>
<dbReference type="GO" id="GO:0006782">
    <property type="term" value="P:protoporphyrinogen IX biosynthetic process"/>
    <property type="evidence" value="ECO:0007669"/>
    <property type="project" value="UniProtKB-UniRule"/>
</dbReference>
<dbReference type="GO" id="GO:0004852">
    <property type="term" value="F:uroporphyrinogen-III synthase activity"/>
    <property type="evidence" value="ECO:0007669"/>
    <property type="project" value="UniProtKB-UniRule"/>
</dbReference>
<keyword evidence="4 9" id="KW-0456">Lyase</keyword>
<gene>
    <name evidence="11" type="ORF">JBK99_04525</name>
</gene>
<evidence type="ECO:0000313" key="12">
    <source>
        <dbReference type="Proteomes" id="UP000863577"/>
    </source>
</evidence>
<evidence type="ECO:0000256" key="4">
    <source>
        <dbReference type="ARBA" id="ARBA00023239"/>
    </source>
</evidence>
<comment type="function">
    <text evidence="6 9">Catalyzes cyclization of the linear tetrapyrrole, hydroxymethylbilane, to the macrocyclic uroporphyrinogen III.</text>
</comment>
<organism evidence="11 12">
    <name type="scientific">Legionella pneumophila</name>
    <dbReference type="NCBI Taxonomy" id="446"/>
    <lineage>
        <taxon>Bacteria</taxon>
        <taxon>Pseudomonadati</taxon>
        <taxon>Pseudomonadota</taxon>
        <taxon>Gammaproteobacteria</taxon>
        <taxon>Legionellales</taxon>
        <taxon>Legionellaceae</taxon>
        <taxon>Legionella</taxon>
    </lineage>
</organism>
<evidence type="ECO:0000256" key="9">
    <source>
        <dbReference type="RuleBase" id="RU366031"/>
    </source>
</evidence>
<dbReference type="InterPro" id="IPR036108">
    <property type="entry name" value="4pyrrol_syn_uPrphyn_synt_sf"/>
</dbReference>
<dbReference type="EC" id="4.2.1.75" evidence="3 9"/>
<dbReference type="PANTHER" id="PTHR38042:SF1">
    <property type="entry name" value="UROPORPHYRINOGEN-III SYNTHASE, CHLOROPLASTIC"/>
    <property type="match status" value="1"/>
</dbReference>
<evidence type="ECO:0000313" key="11">
    <source>
        <dbReference type="EMBL" id="HAU2395596.1"/>
    </source>
</evidence>
<evidence type="ECO:0000259" key="10">
    <source>
        <dbReference type="Pfam" id="PF02602"/>
    </source>
</evidence>
<evidence type="ECO:0000256" key="5">
    <source>
        <dbReference type="ARBA" id="ARBA00023244"/>
    </source>
</evidence>
<dbReference type="AlphaFoldDB" id="A0A129HAJ8"/>
<evidence type="ECO:0000256" key="7">
    <source>
        <dbReference type="ARBA" id="ARBA00040167"/>
    </source>
</evidence>
<feature type="domain" description="Tetrapyrrole biosynthesis uroporphyrinogen III synthase" evidence="10">
    <location>
        <begin position="21"/>
        <end position="238"/>
    </location>
</feature>
<protein>
    <recommendedName>
        <fullName evidence="7 9">Uroporphyrinogen-III synthase</fullName>
        <ecNumber evidence="3 9">4.2.1.75</ecNumber>
    </recommendedName>
</protein>
<dbReference type="EMBL" id="DACWOD010000002">
    <property type="protein sequence ID" value="HAU2395596.1"/>
    <property type="molecule type" value="Genomic_DNA"/>
</dbReference>
<comment type="catalytic activity">
    <reaction evidence="8 9">
        <text>hydroxymethylbilane = uroporphyrinogen III + H2O</text>
        <dbReference type="Rhea" id="RHEA:18965"/>
        <dbReference type="ChEBI" id="CHEBI:15377"/>
        <dbReference type="ChEBI" id="CHEBI:57308"/>
        <dbReference type="ChEBI" id="CHEBI:57845"/>
        <dbReference type="EC" id="4.2.1.75"/>
    </reaction>
</comment>
<comment type="pathway">
    <text evidence="1 9">Porphyrin-containing compound metabolism; protoporphyrin-IX biosynthesis; coproporphyrinogen-III from 5-aminolevulinate: step 3/4.</text>
</comment>
<reference evidence="11" key="2">
    <citation type="submission" date="2019-09" db="EMBL/GenBank/DDBJ databases">
        <authorList>
            <consortium name="NCBI Pathogen Detection Project"/>
        </authorList>
    </citation>
    <scope>NUCLEOTIDE SEQUENCE</scope>
    <source>
        <strain evidence="11">CL18-200174</strain>
    </source>
</reference>
<accession>A0A129HAJ8</accession>
<keyword evidence="5 9" id="KW-0627">Porphyrin biosynthesis</keyword>
<dbReference type="Proteomes" id="UP000863577">
    <property type="component" value="Unassembled WGS sequence"/>
</dbReference>
<dbReference type="PANTHER" id="PTHR38042">
    <property type="entry name" value="UROPORPHYRINOGEN-III SYNTHASE, CHLOROPLASTIC"/>
    <property type="match status" value="1"/>
</dbReference>
<dbReference type="Pfam" id="PF02602">
    <property type="entry name" value="HEM4"/>
    <property type="match status" value="1"/>
</dbReference>
<evidence type="ECO:0000256" key="2">
    <source>
        <dbReference type="ARBA" id="ARBA00008133"/>
    </source>
</evidence>
<dbReference type="CDD" id="cd06578">
    <property type="entry name" value="HemD"/>
    <property type="match status" value="1"/>
</dbReference>
<reference evidence="11" key="1">
    <citation type="journal article" date="2018" name="Genome Biol.">
        <title>SKESA: strategic k-mer extension for scrupulous assemblies.</title>
        <authorList>
            <person name="Souvorov A."/>
            <person name="Agarwala R."/>
            <person name="Lipman D.J."/>
        </authorList>
    </citation>
    <scope>NUCLEOTIDE SEQUENCE</scope>
    <source>
        <strain evidence="11">CL18-200174</strain>
    </source>
</reference>
<name>A0A129HAJ8_LEGPN</name>
<evidence type="ECO:0000256" key="1">
    <source>
        <dbReference type="ARBA" id="ARBA00004772"/>
    </source>
</evidence>
<evidence type="ECO:0000256" key="6">
    <source>
        <dbReference type="ARBA" id="ARBA00037589"/>
    </source>
</evidence>
<proteinExistence type="inferred from homology"/>
<dbReference type="SUPFAM" id="SSF69618">
    <property type="entry name" value="HemD-like"/>
    <property type="match status" value="1"/>
</dbReference>
<sequence>MTKSLNGLRILNTRPREQAEVLNKKIIESGGIPIDCPTMEIVASETNWINKLPDLTSVNQAIFVSGNAVRYFMMELASKRINWPNSIRVAAIGKGTSRVLNEFNIQVRDVPELPDSEHLLTLNSLQQIRNQTILLVKGEGGRQLIEEYLMLKGAKLCLLSVYKRVMPAIDQEFLNSLWRDDLADIILLTSEQSIHNLFKMFSIEGQMWLQNKPCLVISDRLAKVASLFGIKKILISHPERMIGTLFDYKD</sequence>
<dbReference type="InterPro" id="IPR039793">
    <property type="entry name" value="UROS/Hem4"/>
</dbReference>
<evidence type="ECO:0000256" key="8">
    <source>
        <dbReference type="ARBA" id="ARBA00048617"/>
    </source>
</evidence>
<dbReference type="GO" id="GO:0006780">
    <property type="term" value="P:uroporphyrinogen III biosynthetic process"/>
    <property type="evidence" value="ECO:0007669"/>
    <property type="project" value="UniProtKB-UniRule"/>
</dbReference>
<dbReference type="InterPro" id="IPR003754">
    <property type="entry name" value="4pyrrol_synth_uPrphyn_synth"/>
</dbReference>
<evidence type="ECO:0000256" key="3">
    <source>
        <dbReference type="ARBA" id="ARBA00013109"/>
    </source>
</evidence>